<proteinExistence type="predicted"/>
<name>A0AAU8JJB8_9CYAN</name>
<evidence type="ECO:0000313" key="8">
    <source>
        <dbReference type="EMBL" id="XCM38841.1"/>
    </source>
</evidence>
<evidence type="ECO:0000256" key="1">
    <source>
        <dbReference type="ARBA" id="ARBA00004141"/>
    </source>
</evidence>
<feature type="domain" description="G" evidence="7">
    <location>
        <begin position="65"/>
        <end position="192"/>
    </location>
</feature>
<dbReference type="Pfam" id="PF01926">
    <property type="entry name" value="MMR_HSR1"/>
    <property type="match status" value="1"/>
</dbReference>
<dbReference type="PANTHER" id="PTHR42714:SF6">
    <property type="entry name" value="TRANSLATION INITIATION FACTOR IF-2"/>
    <property type="match status" value="1"/>
</dbReference>
<sequence length="473" mass="51458">MSIGSNSQSRHLNSARATIRRSLSWYSYIRRHPQPFTEIEHQAAMQAQLDGLKASLEKLDQEILRIAAFGLVSRGKSALLNALLGQKLLTTGPIHGVTQWPRSLQWKLDEIPIANPSLKKNNDGDQKIIIELIDTPGLDEVEGQARSQMARDVAQQADLILFVVAGDITRTEYDALCDLRQAGKPMILVFNKIDLYPDQDREAIYQQLLSLGGSRGVNRLLSANDIVMVSAEPAPLQVRVEWPDGRVSYELETPGPQVEELKQKIFSIVQKEGRSLIALNALTQVRDAESKMAKIALAARTEQAENLIQKFSQYKALAVALNPIPIIDLLGGSVADLLLIRSLARLYGLPMTSYEAGNLLKQILFSSGGLLLSELLSGVFLGLSKTGAAIGGGMGDGSGITAYAGAAIAQATMAGFGTYKVGQAAQVYLEQGCTWGQMGPSTVIQEILSQLDHDSVCDRLREDLQQQLKKSAV</sequence>
<dbReference type="NCBIfam" id="TIGR00231">
    <property type="entry name" value="small_GTP"/>
    <property type="match status" value="1"/>
</dbReference>
<gene>
    <name evidence="8" type="ORF">ABWT76_001717</name>
</gene>
<organism evidence="8">
    <name type="scientific">Planktothricoides raciborskii GIHE-MW2</name>
    <dbReference type="NCBI Taxonomy" id="2792601"/>
    <lineage>
        <taxon>Bacteria</taxon>
        <taxon>Bacillati</taxon>
        <taxon>Cyanobacteriota</taxon>
        <taxon>Cyanophyceae</taxon>
        <taxon>Oscillatoriophycideae</taxon>
        <taxon>Oscillatoriales</taxon>
        <taxon>Oscillatoriaceae</taxon>
        <taxon>Planktothricoides</taxon>
    </lineage>
</organism>
<dbReference type="GO" id="GO:0005737">
    <property type="term" value="C:cytoplasm"/>
    <property type="evidence" value="ECO:0007669"/>
    <property type="project" value="TreeGrafter"/>
</dbReference>
<dbReference type="CDD" id="cd00880">
    <property type="entry name" value="Era_like"/>
    <property type="match status" value="1"/>
</dbReference>
<dbReference type="AlphaFoldDB" id="A0AAU8JJB8"/>
<evidence type="ECO:0000256" key="5">
    <source>
        <dbReference type="ARBA" id="ARBA00023134"/>
    </source>
</evidence>
<dbReference type="InterPro" id="IPR027417">
    <property type="entry name" value="P-loop_NTPase"/>
</dbReference>
<dbReference type="InterPro" id="IPR021147">
    <property type="entry name" value="DUF697"/>
</dbReference>
<evidence type="ECO:0000256" key="6">
    <source>
        <dbReference type="ARBA" id="ARBA00023136"/>
    </source>
</evidence>
<keyword evidence="6" id="KW-0472">Membrane</keyword>
<dbReference type="EMBL" id="CP159837">
    <property type="protein sequence ID" value="XCM38841.1"/>
    <property type="molecule type" value="Genomic_DNA"/>
</dbReference>
<evidence type="ECO:0000259" key="7">
    <source>
        <dbReference type="Pfam" id="PF01926"/>
    </source>
</evidence>
<evidence type="ECO:0000256" key="4">
    <source>
        <dbReference type="ARBA" id="ARBA00022989"/>
    </source>
</evidence>
<keyword evidence="2" id="KW-0812">Transmembrane</keyword>
<keyword evidence="3" id="KW-0547">Nucleotide-binding</keyword>
<dbReference type="GO" id="GO:0030488">
    <property type="term" value="P:tRNA methylation"/>
    <property type="evidence" value="ECO:0007669"/>
    <property type="project" value="TreeGrafter"/>
</dbReference>
<protein>
    <submittedName>
        <fullName evidence="8">GTP-binding protein</fullName>
    </submittedName>
</protein>
<comment type="subcellular location">
    <subcellularLocation>
        <location evidence="1">Membrane</location>
        <topology evidence="1">Multi-pass membrane protein</topology>
    </subcellularLocation>
</comment>
<dbReference type="Pfam" id="PF05128">
    <property type="entry name" value="DUF697"/>
    <property type="match status" value="1"/>
</dbReference>
<evidence type="ECO:0000256" key="3">
    <source>
        <dbReference type="ARBA" id="ARBA00022741"/>
    </source>
</evidence>
<evidence type="ECO:0000256" key="2">
    <source>
        <dbReference type="ARBA" id="ARBA00022692"/>
    </source>
</evidence>
<dbReference type="GO" id="GO:0002098">
    <property type="term" value="P:tRNA wobble uridine modification"/>
    <property type="evidence" value="ECO:0007669"/>
    <property type="project" value="TreeGrafter"/>
</dbReference>
<keyword evidence="5" id="KW-0342">GTP-binding</keyword>
<reference evidence="8" key="1">
    <citation type="submission" date="2024-07" db="EMBL/GenBank/DDBJ databases">
        <authorList>
            <person name="Kim Y.J."/>
            <person name="Jeong J.Y."/>
        </authorList>
    </citation>
    <scope>NUCLEOTIDE SEQUENCE</scope>
    <source>
        <strain evidence="8">GIHE-MW2</strain>
    </source>
</reference>
<dbReference type="GO" id="GO:0005525">
    <property type="term" value="F:GTP binding"/>
    <property type="evidence" value="ECO:0007669"/>
    <property type="project" value="UniProtKB-KW"/>
</dbReference>
<keyword evidence="4" id="KW-1133">Transmembrane helix</keyword>
<accession>A0AAU8JJB8</accession>
<dbReference type="GO" id="GO:0016020">
    <property type="term" value="C:membrane"/>
    <property type="evidence" value="ECO:0007669"/>
    <property type="project" value="UniProtKB-SubCell"/>
</dbReference>
<dbReference type="Gene3D" id="3.40.50.300">
    <property type="entry name" value="P-loop containing nucleotide triphosphate hydrolases"/>
    <property type="match status" value="1"/>
</dbReference>
<dbReference type="PANTHER" id="PTHR42714">
    <property type="entry name" value="TRNA MODIFICATION GTPASE GTPBP3"/>
    <property type="match status" value="1"/>
</dbReference>
<dbReference type="SUPFAM" id="SSF52540">
    <property type="entry name" value="P-loop containing nucleoside triphosphate hydrolases"/>
    <property type="match status" value="1"/>
</dbReference>
<dbReference type="InterPro" id="IPR005225">
    <property type="entry name" value="Small_GTP-bd"/>
</dbReference>
<dbReference type="InterPro" id="IPR006073">
    <property type="entry name" value="GTP-bd"/>
</dbReference>